<keyword evidence="11" id="KW-1185">Reference proteome</keyword>
<evidence type="ECO:0000313" key="10">
    <source>
        <dbReference type="EMBL" id="EES52034.1"/>
    </source>
</evidence>
<comment type="similarity">
    <text evidence="3">Belongs to the UbiA prenyltransferase family.</text>
</comment>
<dbReference type="GO" id="GO:0005886">
    <property type="term" value="C:plasma membrane"/>
    <property type="evidence" value="ECO:0007669"/>
    <property type="project" value="TreeGrafter"/>
</dbReference>
<dbReference type="AlphaFoldDB" id="C6HZ23"/>
<dbReference type="GO" id="GO:0016765">
    <property type="term" value="F:transferase activity, transferring alkyl or aryl (other than methyl) groups"/>
    <property type="evidence" value="ECO:0007669"/>
    <property type="project" value="InterPro"/>
</dbReference>
<dbReference type="EMBL" id="GG693880">
    <property type="protein sequence ID" value="EES52034.1"/>
    <property type="molecule type" value="Genomic_DNA"/>
</dbReference>
<dbReference type="PANTHER" id="PTHR11048">
    <property type="entry name" value="PRENYLTRANSFERASES"/>
    <property type="match status" value="1"/>
</dbReference>
<keyword evidence="7 9" id="KW-1133">Transmembrane helix</keyword>
<dbReference type="InterPro" id="IPR039653">
    <property type="entry name" value="Prenyltransferase"/>
</dbReference>
<dbReference type="InterPro" id="IPR030470">
    <property type="entry name" value="UbiA_prenylTrfase_CS"/>
</dbReference>
<evidence type="ECO:0000256" key="1">
    <source>
        <dbReference type="ARBA" id="ARBA00001946"/>
    </source>
</evidence>
<dbReference type="PROSITE" id="PS00943">
    <property type="entry name" value="UBIA"/>
    <property type="match status" value="1"/>
</dbReference>
<evidence type="ECO:0000256" key="2">
    <source>
        <dbReference type="ARBA" id="ARBA00004141"/>
    </source>
</evidence>
<keyword evidence="6 9" id="KW-0812">Transmembrane</keyword>
<name>C6HZ23_9BACT</name>
<accession>C6HZ23</accession>
<dbReference type="Gene3D" id="1.20.120.1780">
    <property type="entry name" value="UbiA prenyltransferase"/>
    <property type="match status" value="1"/>
</dbReference>
<feature type="transmembrane region" description="Helical" evidence="9">
    <location>
        <begin position="165"/>
        <end position="186"/>
    </location>
</feature>
<evidence type="ECO:0000256" key="7">
    <source>
        <dbReference type="ARBA" id="ARBA00022989"/>
    </source>
</evidence>
<keyword evidence="5 10" id="KW-0808">Transferase</keyword>
<evidence type="ECO:0000256" key="9">
    <source>
        <dbReference type="SAM" id="Phobius"/>
    </source>
</evidence>
<feature type="transmembrane region" description="Helical" evidence="9">
    <location>
        <begin position="40"/>
        <end position="65"/>
    </location>
</feature>
<feature type="transmembrane region" description="Helical" evidence="9">
    <location>
        <begin position="113"/>
        <end position="130"/>
    </location>
</feature>
<sequence>MKRRLLDTLDLIRFNRPVGTLLLFLPSGWSILLARPGETAWGWLALFFLGAFLTRSAGCVVNDLLDREIDRKVARTRGRPLADGRLSVRWAIGVFIFLTALASSLLPFFSREAILVAVVGYGTAMVYPLMKRFFPLPQLFMGIPFGATAPLMAWVQLTGGIGRGGILVALAGLFWATAYDLIYAVADLPDDRKAGVRSGAVTFGDRLWAIFLAFSLLTAILLWEAGQSLPRSGWLLWTILLFLVVVFLQARKMRQGLSFDEPMVLFRSHVILGTLLMAGFWMSTPVLM</sequence>
<dbReference type="GO" id="GO:0006744">
    <property type="term" value="P:ubiquinone biosynthetic process"/>
    <property type="evidence" value="ECO:0007669"/>
    <property type="project" value="TreeGrafter"/>
</dbReference>
<organism evidence="10 11">
    <name type="scientific">Leptospirillum ferrodiazotrophum</name>
    <dbReference type="NCBI Taxonomy" id="412449"/>
    <lineage>
        <taxon>Bacteria</taxon>
        <taxon>Pseudomonadati</taxon>
        <taxon>Nitrospirota</taxon>
        <taxon>Nitrospiria</taxon>
        <taxon>Nitrospirales</taxon>
        <taxon>Nitrospiraceae</taxon>
        <taxon>Leptospirillum</taxon>
    </lineage>
</organism>
<comment type="cofactor">
    <cofactor evidence="1">
        <name>Mg(2+)</name>
        <dbReference type="ChEBI" id="CHEBI:18420"/>
    </cofactor>
</comment>
<feature type="transmembrane region" description="Helical" evidence="9">
    <location>
        <begin position="262"/>
        <end position="282"/>
    </location>
</feature>
<evidence type="ECO:0000256" key="3">
    <source>
        <dbReference type="ARBA" id="ARBA00005985"/>
    </source>
</evidence>
<gene>
    <name evidence="10" type="ORF">UBAL3_94530001</name>
</gene>
<dbReference type="InterPro" id="IPR044878">
    <property type="entry name" value="UbiA_sf"/>
</dbReference>
<keyword evidence="8 9" id="KW-0472">Membrane</keyword>
<dbReference type="PANTHER" id="PTHR11048:SF28">
    <property type="entry name" value="4-HYDROXYBENZOATE POLYPRENYLTRANSFERASE, MITOCHONDRIAL"/>
    <property type="match status" value="1"/>
</dbReference>
<evidence type="ECO:0000256" key="4">
    <source>
        <dbReference type="ARBA" id="ARBA00022475"/>
    </source>
</evidence>
<evidence type="ECO:0000256" key="6">
    <source>
        <dbReference type="ARBA" id="ARBA00022692"/>
    </source>
</evidence>
<dbReference type="Proteomes" id="UP000009374">
    <property type="component" value="Unassembled WGS sequence"/>
</dbReference>
<reference evidence="10 11" key="1">
    <citation type="journal article" date="2009" name="Appl. Environ. Microbiol.">
        <title>Community genomic and proteomic analyses of chemoautotrophic iron-oxidizing "Leptospirillum rubarum" (Group II) and "Leptospirillum ferrodiazotrophum" (Group III) bacteria in acid mine drainage biofilms.</title>
        <authorList>
            <person name="Goltsman D.S."/>
            <person name="Denef V.J."/>
            <person name="Singer S.W."/>
            <person name="VerBerkmoes N.C."/>
            <person name="Lefsrud M."/>
            <person name="Mueller R.S."/>
            <person name="Dick G.J."/>
            <person name="Sun C.L."/>
            <person name="Wheeler K.E."/>
            <person name="Zemla A."/>
            <person name="Baker B.J."/>
            <person name="Hauser L."/>
            <person name="Land M."/>
            <person name="Shah M.B."/>
            <person name="Thelen M.P."/>
            <person name="Hettich R.L."/>
            <person name="Banfield J.F."/>
        </authorList>
    </citation>
    <scope>NUCLEOTIDE SEQUENCE [LARGE SCALE GENOMIC DNA]</scope>
</reference>
<feature type="transmembrane region" description="Helical" evidence="9">
    <location>
        <begin position="139"/>
        <end position="159"/>
    </location>
</feature>
<evidence type="ECO:0000313" key="11">
    <source>
        <dbReference type="Proteomes" id="UP000009374"/>
    </source>
</evidence>
<dbReference type="Gene3D" id="1.10.357.140">
    <property type="entry name" value="UbiA prenyltransferase"/>
    <property type="match status" value="1"/>
</dbReference>
<comment type="subcellular location">
    <subcellularLocation>
        <location evidence="2">Membrane</location>
        <topology evidence="2">Multi-pass membrane protein</topology>
    </subcellularLocation>
</comment>
<dbReference type="CDD" id="cd13959">
    <property type="entry name" value="PT_UbiA_COQ2"/>
    <property type="match status" value="1"/>
</dbReference>
<feature type="transmembrane region" description="Helical" evidence="9">
    <location>
        <begin position="86"/>
        <end position="107"/>
    </location>
</feature>
<proteinExistence type="inferred from homology"/>
<dbReference type="Pfam" id="PF01040">
    <property type="entry name" value="UbiA"/>
    <property type="match status" value="1"/>
</dbReference>
<evidence type="ECO:0000256" key="8">
    <source>
        <dbReference type="ARBA" id="ARBA00023136"/>
    </source>
</evidence>
<protein>
    <submittedName>
        <fullName evidence="10">4-hydroxybenzoate polyprenyl transferase</fullName>
    </submittedName>
</protein>
<evidence type="ECO:0000256" key="5">
    <source>
        <dbReference type="ARBA" id="ARBA00022679"/>
    </source>
</evidence>
<dbReference type="InterPro" id="IPR000537">
    <property type="entry name" value="UbiA_prenyltransferase"/>
</dbReference>
<feature type="transmembrane region" description="Helical" evidence="9">
    <location>
        <begin position="232"/>
        <end position="250"/>
    </location>
</feature>
<feature type="transmembrane region" description="Helical" evidence="9">
    <location>
        <begin position="207"/>
        <end position="226"/>
    </location>
</feature>
<keyword evidence="4" id="KW-1003">Cell membrane</keyword>